<evidence type="ECO:0000313" key="2">
    <source>
        <dbReference type="Proteomes" id="UP001152795"/>
    </source>
</evidence>
<gene>
    <name evidence="1" type="ORF">PACLA_8A081482</name>
</gene>
<dbReference type="EMBL" id="CACRXK020049659">
    <property type="protein sequence ID" value="CAB4046305.1"/>
    <property type="molecule type" value="Genomic_DNA"/>
</dbReference>
<feature type="non-terminal residue" evidence="1">
    <location>
        <position position="134"/>
    </location>
</feature>
<organism evidence="1 2">
    <name type="scientific">Paramuricea clavata</name>
    <name type="common">Red gorgonian</name>
    <name type="synonym">Violescent sea-whip</name>
    <dbReference type="NCBI Taxonomy" id="317549"/>
    <lineage>
        <taxon>Eukaryota</taxon>
        <taxon>Metazoa</taxon>
        <taxon>Cnidaria</taxon>
        <taxon>Anthozoa</taxon>
        <taxon>Octocorallia</taxon>
        <taxon>Malacalcyonacea</taxon>
        <taxon>Plexauridae</taxon>
        <taxon>Paramuricea</taxon>
    </lineage>
</organism>
<evidence type="ECO:0000313" key="1">
    <source>
        <dbReference type="EMBL" id="CAB4046305.1"/>
    </source>
</evidence>
<comment type="caution">
    <text evidence="1">The sequence shown here is derived from an EMBL/GenBank/DDBJ whole genome shotgun (WGS) entry which is preliminary data.</text>
</comment>
<keyword evidence="2" id="KW-1185">Reference proteome</keyword>
<protein>
    <submittedName>
        <fullName evidence="1">Uncharacterized protein</fullName>
    </submittedName>
</protein>
<name>A0A6S7KLA8_PARCT</name>
<sequence length="134" mass="14898">MDDSTSSLLCGITRAKETTSYEDAKKVLIKEYSLSKYDRVKTYLDARPGSDEKLTMFHARTESIVEDLTLDDFFKYCLLRNAPSAVRLQLSGTSFDSTPLTDLLKEADSLSQRANTDANVVAAFQPKDKDKASG</sequence>
<accession>A0A6S7KLA8</accession>
<dbReference type="AlphaFoldDB" id="A0A6S7KLA8"/>
<dbReference type="Proteomes" id="UP001152795">
    <property type="component" value="Unassembled WGS sequence"/>
</dbReference>
<proteinExistence type="predicted"/>
<reference evidence="1" key="1">
    <citation type="submission" date="2020-04" db="EMBL/GenBank/DDBJ databases">
        <authorList>
            <person name="Alioto T."/>
            <person name="Alioto T."/>
            <person name="Gomez Garrido J."/>
        </authorList>
    </citation>
    <scope>NUCLEOTIDE SEQUENCE</scope>
    <source>
        <strain evidence="1">A484AB</strain>
    </source>
</reference>